<organism evidence="1 2">
    <name type="scientific">Smallanthus sonchifolius</name>
    <dbReference type="NCBI Taxonomy" id="185202"/>
    <lineage>
        <taxon>Eukaryota</taxon>
        <taxon>Viridiplantae</taxon>
        <taxon>Streptophyta</taxon>
        <taxon>Embryophyta</taxon>
        <taxon>Tracheophyta</taxon>
        <taxon>Spermatophyta</taxon>
        <taxon>Magnoliopsida</taxon>
        <taxon>eudicotyledons</taxon>
        <taxon>Gunneridae</taxon>
        <taxon>Pentapetalae</taxon>
        <taxon>asterids</taxon>
        <taxon>campanulids</taxon>
        <taxon>Asterales</taxon>
        <taxon>Asteraceae</taxon>
        <taxon>Asteroideae</taxon>
        <taxon>Heliantheae alliance</taxon>
        <taxon>Millerieae</taxon>
        <taxon>Smallanthus</taxon>
    </lineage>
</organism>
<gene>
    <name evidence="1" type="ORF">L1987_54621</name>
</gene>
<reference evidence="2" key="1">
    <citation type="journal article" date="2022" name="Mol. Ecol. Resour.">
        <title>The genomes of chicory, endive, great burdock and yacon provide insights into Asteraceae palaeo-polyploidization history and plant inulin production.</title>
        <authorList>
            <person name="Fan W."/>
            <person name="Wang S."/>
            <person name="Wang H."/>
            <person name="Wang A."/>
            <person name="Jiang F."/>
            <person name="Liu H."/>
            <person name="Zhao H."/>
            <person name="Xu D."/>
            <person name="Zhang Y."/>
        </authorList>
    </citation>
    <scope>NUCLEOTIDE SEQUENCE [LARGE SCALE GENOMIC DNA]</scope>
    <source>
        <strain evidence="2">cv. Yunnan</strain>
    </source>
</reference>
<name>A0ACB9E7H9_9ASTR</name>
<sequence>MACQDARRGLLIFGECAGVSQSFSARATLVNSWIINEHNSWNTSLPRIPTYHHPYCSRMGRNCFKSLPFEEAIEHYLQSSNQLFAGKEASGAENSAPDTRDNPAQMATGAKDKSENKLENEDEMDATDEGTQ</sequence>
<evidence type="ECO:0000313" key="2">
    <source>
        <dbReference type="Proteomes" id="UP001056120"/>
    </source>
</evidence>
<dbReference type="EMBL" id="CM042035">
    <property type="protein sequence ID" value="KAI3754830.1"/>
    <property type="molecule type" value="Genomic_DNA"/>
</dbReference>
<comment type="caution">
    <text evidence="1">The sequence shown here is derived from an EMBL/GenBank/DDBJ whole genome shotgun (WGS) entry which is preliminary data.</text>
</comment>
<accession>A0ACB9E7H9</accession>
<dbReference type="Proteomes" id="UP001056120">
    <property type="component" value="Linkage Group LG18"/>
</dbReference>
<evidence type="ECO:0000313" key="1">
    <source>
        <dbReference type="EMBL" id="KAI3754830.1"/>
    </source>
</evidence>
<reference evidence="1 2" key="2">
    <citation type="journal article" date="2022" name="Mol. Ecol. Resour.">
        <title>The genomes of chicory, endive, great burdock and yacon provide insights into Asteraceae paleo-polyploidization history and plant inulin production.</title>
        <authorList>
            <person name="Fan W."/>
            <person name="Wang S."/>
            <person name="Wang H."/>
            <person name="Wang A."/>
            <person name="Jiang F."/>
            <person name="Liu H."/>
            <person name="Zhao H."/>
            <person name="Xu D."/>
            <person name="Zhang Y."/>
        </authorList>
    </citation>
    <scope>NUCLEOTIDE SEQUENCE [LARGE SCALE GENOMIC DNA]</scope>
    <source>
        <strain evidence="2">cv. Yunnan</strain>
        <tissue evidence="1">Leaves</tissue>
    </source>
</reference>
<proteinExistence type="predicted"/>
<keyword evidence="2" id="KW-1185">Reference proteome</keyword>
<protein>
    <submittedName>
        <fullName evidence="1">Uncharacterized protein</fullName>
    </submittedName>
</protein>